<dbReference type="Proteomes" id="UP000829354">
    <property type="component" value="Chromosome X"/>
</dbReference>
<organism evidence="1 2">
    <name type="scientific">Caenorhabditis briggsae</name>
    <dbReference type="NCBI Taxonomy" id="6238"/>
    <lineage>
        <taxon>Eukaryota</taxon>
        <taxon>Metazoa</taxon>
        <taxon>Ecdysozoa</taxon>
        <taxon>Nematoda</taxon>
        <taxon>Chromadorea</taxon>
        <taxon>Rhabditida</taxon>
        <taxon>Rhabditina</taxon>
        <taxon>Rhabditomorpha</taxon>
        <taxon>Rhabditoidea</taxon>
        <taxon>Rhabditidae</taxon>
        <taxon>Peloderinae</taxon>
        <taxon>Caenorhabditis</taxon>
    </lineage>
</organism>
<gene>
    <name evidence="1" type="ORF">L5515_018013</name>
</gene>
<dbReference type="EMBL" id="CP092625">
    <property type="protein sequence ID" value="UMM42012.1"/>
    <property type="molecule type" value="Genomic_DNA"/>
</dbReference>
<reference evidence="1 2" key="1">
    <citation type="submission" date="2022-04" db="EMBL/GenBank/DDBJ databases">
        <title>Chromosome-level reference genomes for two strains of Caenorhabditis briggsae: an improved platform for comparative genomics.</title>
        <authorList>
            <person name="Stevens L."/>
            <person name="Andersen E."/>
        </authorList>
    </citation>
    <scope>NUCLEOTIDE SEQUENCE [LARGE SCALE GENOMIC DNA]</scope>
    <source>
        <strain evidence="1">VX34</strain>
        <tissue evidence="1">Whole-organism</tissue>
    </source>
</reference>
<protein>
    <submittedName>
        <fullName evidence="1">Uncharacterized protein</fullName>
    </submittedName>
</protein>
<evidence type="ECO:0000313" key="2">
    <source>
        <dbReference type="Proteomes" id="UP000829354"/>
    </source>
</evidence>
<evidence type="ECO:0000313" key="1">
    <source>
        <dbReference type="EMBL" id="UMM42012.1"/>
    </source>
</evidence>
<sequence length="707" mass="82052">MYLNTPQDENALEEMRKRRILAAVQKSKNDCDGGTISAEELEKLETSQNQEQPPQFQSYAEFRQWSQANQARHTIIADQSRYVVEGYALRRREMNEEISELTKEFFSATNAISKRDHLQLVNLFGIYTGLYGAIVDTTERDFKQGEYSFINCDAFEAFENFLLKLEECFRTGAPVEPQLFGELLEIRDSVTDAIRDHHQVAAPMHSAEEVVVGRHVRDRYQPFDTDWLCTTDRTDRMLLPYMEQLWSSRMQHSSLARARLDLIAENRAKGVNFVKNLVINDFQNKKNGKAVQAFLNKNLCNQRGNFIKTYLTLRGNEKRDGLLRFVLAQEQFNQMADMVRQKKAALHRNLDKCKDRDFQRKLYLMGAISNIEAQMLVIHKIWALYIDKEKGLFGTAPTDRVLKALRDLIRATVENNCLSVGVKRIIYQKTDRLRKALHRDARTYYHEQEASSSQHFNEAPEHEVLLNDDNDDQVTHRAVLSDDYPVDLANKLARNLWYSKTENMRMEEQIYLAKYAKRQEWREPRSDQNYIINSCTGTFAFYSNASEFVDEEELRAILTSLEACTSIDCSEEILGTTVIEQIDYAFELNRAVPLRDDLRVLLEQEFVVQLQNQLVEGKDARQIARDYYQILSLYIAATRSRKRFPQYTSDEVTLDIVREVVDTHMDYLEELMETPPKRLRPLSLSPSDGEFEIVHAEGNLPGPGSSQ</sequence>
<proteinExistence type="predicted"/>
<accession>A0AAE9FI94</accession>
<name>A0AAE9FI94_CAEBR</name>
<dbReference type="AlphaFoldDB" id="A0AAE9FI94"/>
<keyword evidence="2" id="KW-1185">Reference proteome</keyword>